<evidence type="ECO:0000256" key="3">
    <source>
        <dbReference type="ARBA" id="ARBA00023065"/>
    </source>
</evidence>
<protein>
    <recommendedName>
        <fullName evidence="4">V-type ATP synthase subunit D</fullName>
    </recommendedName>
    <alternativeName>
        <fullName evidence="4">V-ATPase subunit D</fullName>
    </alternativeName>
</protein>
<dbReference type="RefSeq" id="WP_210118154.1">
    <property type="nucleotide sequence ID" value="NZ_CP054257.1"/>
</dbReference>
<dbReference type="Pfam" id="PF01813">
    <property type="entry name" value="ATP-synt_D"/>
    <property type="match status" value="1"/>
</dbReference>
<proteinExistence type="inferred from homology"/>
<evidence type="ECO:0000313" key="6">
    <source>
        <dbReference type="Proteomes" id="UP000671995"/>
    </source>
</evidence>
<dbReference type="Proteomes" id="UP000671995">
    <property type="component" value="Chromosome"/>
</dbReference>
<dbReference type="GO" id="GO:0005524">
    <property type="term" value="F:ATP binding"/>
    <property type="evidence" value="ECO:0007669"/>
    <property type="project" value="UniProtKB-UniRule"/>
</dbReference>
<dbReference type="HAMAP" id="MF_00271">
    <property type="entry name" value="ATP_synth_D_arch"/>
    <property type="match status" value="1"/>
</dbReference>
<dbReference type="PANTHER" id="PTHR11671">
    <property type="entry name" value="V-TYPE ATP SYNTHASE SUBUNIT D"/>
    <property type="match status" value="1"/>
</dbReference>
<evidence type="ECO:0000313" key="5">
    <source>
        <dbReference type="EMBL" id="QTQ11359.1"/>
    </source>
</evidence>
<dbReference type="Gene3D" id="1.10.287.3240">
    <property type="match status" value="1"/>
</dbReference>
<comment type="similarity">
    <text evidence="1 4">Belongs to the V-ATPase D subunit family.</text>
</comment>
<keyword evidence="4" id="KW-0066">ATP synthesis</keyword>
<dbReference type="EMBL" id="CP054257">
    <property type="protein sequence ID" value="QTQ11359.1"/>
    <property type="molecule type" value="Genomic_DNA"/>
</dbReference>
<comment type="function">
    <text evidence="4">Produces ATP from ADP in the presence of a proton gradient across the membrane.</text>
</comment>
<dbReference type="NCBIfam" id="TIGR00309">
    <property type="entry name" value="V_ATPase_subD"/>
    <property type="match status" value="1"/>
</dbReference>
<dbReference type="GO" id="GO:0046933">
    <property type="term" value="F:proton-transporting ATP synthase activity, rotational mechanism"/>
    <property type="evidence" value="ECO:0007669"/>
    <property type="project" value="UniProtKB-UniRule"/>
</dbReference>
<dbReference type="GO" id="GO:0042777">
    <property type="term" value="P:proton motive force-driven plasma membrane ATP synthesis"/>
    <property type="evidence" value="ECO:0007669"/>
    <property type="project" value="UniProtKB-UniRule"/>
</dbReference>
<dbReference type="GO" id="GO:0046961">
    <property type="term" value="F:proton-transporting ATPase activity, rotational mechanism"/>
    <property type="evidence" value="ECO:0007669"/>
    <property type="project" value="InterPro"/>
</dbReference>
<sequence length="205" mass="23591">MAKLNIAPTKSNLLKMNEQLAVSQSGYDLLEQKREILVMELMHMVERVKLLERDIDKVVANAYPALKKMLIAAGMDRMEQLSHSVQYDFTIREKPVTIGGMKFHSIDVELPPRRLFYSLLGTLAEGDKVMAEFFKLLTLLAQMASIRTIVWRLAGEVKKTQRRVNALNKMVIPQALDTKKYIESVLEERERESVFVLKSLKRRKG</sequence>
<reference evidence="5" key="2">
    <citation type="journal article" date="2021" name="Microbiol. Resour. Announc.">
        <title>Complete Genome Sequences of Three Human Oral Treponema parvum Isolates.</title>
        <authorList>
            <person name="Zeng H."/>
            <person name="Watt R.M."/>
        </authorList>
    </citation>
    <scope>NUCLEOTIDE SEQUENCE</scope>
    <source>
        <strain evidence="5">ATCC 700773</strain>
    </source>
</reference>
<dbReference type="InterPro" id="IPR002699">
    <property type="entry name" value="V_ATPase_D"/>
</dbReference>
<keyword evidence="4" id="KW-0375">Hydrogen ion transport</keyword>
<dbReference type="AlphaFoldDB" id="A0A975EYR8"/>
<evidence type="ECO:0000256" key="4">
    <source>
        <dbReference type="HAMAP-Rule" id="MF_00271"/>
    </source>
</evidence>
<reference evidence="5" key="1">
    <citation type="submission" date="2020-05" db="EMBL/GenBank/DDBJ databases">
        <authorList>
            <person name="Zeng H."/>
            <person name="Chan Y.K."/>
            <person name="Watt R.M."/>
        </authorList>
    </citation>
    <scope>NUCLEOTIDE SEQUENCE</scope>
    <source>
        <strain evidence="5">ATCC 700773</strain>
    </source>
</reference>
<name>A0A975EYR8_9SPIR</name>
<keyword evidence="3 4" id="KW-0406">Ion transport</keyword>
<keyword evidence="2 4" id="KW-0813">Transport</keyword>
<organism evidence="5 6">
    <name type="scientific">Treponema parvum</name>
    <dbReference type="NCBI Taxonomy" id="138851"/>
    <lineage>
        <taxon>Bacteria</taxon>
        <taxon>Pseudomonadati</taxon>
        <taxon>Spirochaetota</taxon>
        <taxon>Spirochaetia</taxon>
        <taxon>Spirochaetales</taxon>
        <taxon>Treponemataceae</taxon>
        <taxon>Treponema</taxon>
    </lineage>
</organism>
<accession>A0A975EYR8</accession>
<evidence type="ECO:0000256" key="1">
    <source>
        <dbReference type="ARBA" id="ARBA00005850"/>
    </source>
</evidence>
<gene>
    <name evidence="4" type="primary">atpD</name>
    <name evidence="5" type="ORF">HRI96_03585</name>
</gene>
<evidence type="ECO:0000256" key="2">
    <source>
        <dbReference type="ARBA" id="ARBA00022448"/>
    </source>
</evidence>